<evidence type="ECO:0000256" key="3">
    <source>
        <dbReference type="ARBA" id="ARBA00022737"/>
    </source>
</evidence>
<reference evidence="9 11" key="1">
    <citation type="submission" date="2015-09" db="EMBL/GenBank/DDBJ databases">
        <title>Identification and resolution of microdiversity through metagenomic sequencing of parallel consortia.</title>
        <authorList>
            <person name="Nelson W.C."/>
            <person name="Romine M.F."/>
            <person name="Lindemann S.R."/>
        </authorList>
    </citation>
    <scope>NUCLEOTIDE SEQUENCE [LARGE SCALE GENOMIC DNA]</scope>
    <source>
        <strain evidence="9">HL-109</strain>
    </source>
</reference>
<reference evidence="10 12" key="2">
    <citation type="submission" date="2016-08" db="EMBL/GenBank/DDBJ databases">
        <authorList>
            <person name="Varghese N."/>
            <person name="Submissions Spin"/>
        </authorList>
    </citation>
    <scope>NUCLEOTIDE SEQUENCE [LARGE SCALE GENOMIC DNA]</scope>
    <source>
        <strain evidence="10 12">HL-109</strain>
    </source>
</reference>
<keyword evidence="4 7" id="KW-0805">Transcription regulation</keyword>
<dbReference type="InterPro" id="IPR020603">
    <property type="entry name" value="MraZ_dom"/>
</dbReference>
<evidence type="ECO:0000259" key="8">
    <source>
        <dbReference type="PROSITE" id="PS51740"/>
    </source>
</evidence>
<dbReference type="GO" id="GO:0009295">
    <property type="term" value="C:nucleoid"/>
    <property type="evidence" value="ECO:0007669"/>
    <property type="project" value="UniProtKB-SubCell"/>
</dbReference>
<evidence type="ECO:0000256" key="5">
    <source>
        <dbReference type="ARBA" id="ARBA00023125"/>
    </source>
</evidence>
<name>A0A0P7X4G5_9HYPH</name>
<dbReference type="GO" id="GO:0003700">
    <property type="term" value="F:DNA-binding transcription factor activity"/>
    <property type="evidence" value="ECO:0007669"/>
    <property type="project" value="UniProtKB-UniRule"/>
</dbReference>
<dbReference type="OrthoDB" id="9807753at2"/>
<keyword evidence="6 7" id="KW-0804">Transcription</keyword>
<dbReference type="Proteomes" id="UP000050497">
    <property type="component" value="Unassembled WGS sequence"/>
</dbReference>
<comment type="subunit">
    <text evidence="7">Forms oligomers.</text>
</comment>
<dbReference type="HAMAP" id="MF_01008">
    <property type="entry name" value="MraZ"/>
    <property type="match status" value="1"/>
</dbReference>
<dbReference type="Proteomes" id="UP000182800">
    <property type="component" value="Unassembled WGS sequence"/>
</dbReference>
<dbReference type="STRING" id="1653334.GA0071312_0262"/>
<comment type="subcellular location">
    <subcellularLocation>
        <location evidence="7">Cytoplasm</location>
        <location evidence="7">Nucleoid</location>
    </subcellularLocation>
</comment>
<keyword evidence="9" id="KW-0131">Cell cycle</keyword>
<dbReference type="CDD" id="cd16320">
    <property type="entry name" value="MraZ_N"/>
    <property type="match status" value="1"/>
</dbReference>
<evidence type="ECO:0000256" key="6">
    <source>
        <dbReference type="ARBA" id="ARBA00023163"/>
    </source>
</evidence>
<keyword evidence="3" id="KW-0677">Repeat</keyword>
<dbReference type="InterPro" id="IPR037914">
    <property type="entry name" value="SpoVT-AbrB_sf"/>
</dbReference>
<dbReference type="RefSeq" id="WP_074443302.1">
    <property type="nucleotide sequence ID" value="NZ_FMBM01000001.1"/>
</dbReference>
<dbReference type="GO" id="GO:0000976">
    <property type="term" value="F:transcription cis-regulatory region binding"/>
    <property type="evidence" value="ECO:0007669"/>
    <property type="project" value="TreeGrafter"/>
</dbReference>
<accession>A0A0P7X4G5</accession>
<dbReference type="NCBIfam" id="NF001477">
    <property type="entry name" value="PRK00326.2-4"/>
    <property type="match status" value="1"/>
</dbReference>
<evidence type="ECO:0000256" key="4">
    <source>
        <dbReference type="ARBA" id="ARBA00023015"/>
    </source>
</evidence>
<dbReference type="GO" id="GO:2000143">
    <property type="term" value="P:negative regulation of DNA-templated transcription initiation"/>
    <property type="evidence" value="ECO:0007669"/>
    <property type="project" value="TreeGrafter"/>
</dbReference>
<feature type="domain" description="SpoVT-AbrB" evidence="8">
    <location>
        <begin position="83"/>
        <end position="126"/>
    </location>
</feature>
<gene>
    <name evidence="7 9" type="primary">mraZ</name>
    <name evidence="10" type="ORF">GA0071312_0262</name>
    <name evidence="9" type="ORF">HLUCCO17_13905</name>
</gene>
<dbReference type="PANTHER" id="PTHR34701">
    <property type="entry name" value="TRANSCRIPTIONAL REGULATOR MRAZ"/>
    <property type="match status" value="1"/>
</dbReference>
<dbReference type="EMBL" id="FMBM01000001">
    <property type="protein sequence ID" value="SCC78398.1"/>
    <property type="molecule type" value="Genomic_DNA"/>
</dbReference>
<dbReference type="Gene3D" id="3.40.1550.20">
    <property type="entry name" value="Transcriptional regulator MraZ domain"/>
    <property type="match status" value="1"/>
</dbReference>
<dbReference type="InterPro" id="IPR035644">
    <property type="entry name" value="MraZ_C"/>
</dbReference>
<feature type="domain" description="SpoVT-AbrB" evidence="8">
    <location>
        <begin position="7"/>
        <end position="52"/>
    </location>
</feature>
<dbReference type="CDD" id="cd16321">
    <property type="entry name" value="MraZ_C"/>
    <property type="match status" value="1"/>
</dbReference>
<sequence length="165" mass="17723">MNRFVSNFTNRLDSKGRVSIPATFRAVLARDGFEGLYVHPALDAPALDAGGNALLGAIDALLSGLSPYSDEHDQLSTALFGTSEILRIDAEGRVVLTDMVKNHAGISDHVTFVGLGRKFQIWEPERFRAHLDTARAKVRALKQGIGAPMTGAAIAQPASPEVRES</sequence>
<dbReference type="InterPro" id="IPR007159">
    <property type="entry name" value="SpoVT-AbrB_dom"/>
</dbReference>
<dbReference type="GO" id="GO:0005737">
    <property type="term" value="C:cytoplasm"/>
    <property type="evidence" value="ECO:0007669"/>
    <property type="project" value="UniProtKB-UniRule"/>
</dbReference>
<keyword evidence="9" id="KW-0132">Cell division</keyword>
<dbReference type="InterPro" id="IPR038619">
    <property type="entry name" value="MraZ_sf"/>
</dbReference>
<keyword evidence="2 7" id="KW-0963">Cytoplasm</keyword>
<dbReference type="InterPro" id="IPR035642">
    <property type="entry name" value="MraZ_N"/>
</dbReference>
<dbReference type="PATRIC" id="fig|1653334.4.peg.584"/>
<dbReference type="EMBL" id="LJSX01000024">
    <property type="protein sequence ID" value="KPQ09624.1"/>
    <property type="molecule type" value="Genomic_DNA"/>
</dbReference>
<dbReference type="PROSITE" id="PS51740">
    <property type="entry name" value="SPOVT_ABRB"/>
    <property type="match status" value="2"/>
</dbReference>
<comment type="caution">
    <text evidence="9">The sequence shown here is derived from an EMBL/GenBank/DDBJ whole genome shotgun (WGS) entry which is preliminary data.</text>
</comment>
<protein>
    <recommendedName>
        <fullName evidence="1 7">Transcriptional regulator MraZ</fullName>
    </recommendedName>
</protein>
<evidence type="ECO:0000313" key="11">
    <source>
        <dbReference type="Proteomes" id="UP000050497"/>
    </source>
</evidence>
<evidence type="ECO:0000313" key="12">
    <source>
        <dbReference type="Proteomes" id="UP000182800"/>
    </source>
</evidence>
<comment type="similarity">
    <text evidence="7">Belongs to the MraZ family.</text>
</comment>
<evidence type="ECO:0000256" key="2">
    <source>
        <dbReference type="ARBA" id="ARBA00022490"/>
    </source>
</evidence>
<evidence type="ECO:0000256" key="1">
    <source>
        <dbReference type="ARBA" id="ARBA00013860"/>
    </source>
</evidence>
<dbReference type="GO" id="GO:0051301">
    <property type="term" value="P:cell division"/>
    <property type="evidence" value="ECO:0007669"/>
    <property type="project" value="UniProtKB-KW"/>
</dbReference>
<proteinExistence type="inferred from homology"/>
<evidence type="ECO:0000313" key="9">
    <source>
        <dbReference type="EMBL" id="KPQ09624.1"/>
    </source>
</evidence>
<keyword evidence="5 7" id="KW-0238">DNA-binding</keyword>
<dbReference type="PANTHER" id="PTHR34701:SF1">
    <property type="entry name" value="TRANSCRIPTIONAL REGULATOR MRAZ"/>
    <property type="match status" value="1"/>
</dbReference>
<dbReference type="Pfam" id="PF02381">
    <property type="entry name" value="MraZ"/>
    <property type="match status" value="1"/>
</dbReference>
<evidence type="ECO:0000313" key="10">
    <source>
        <dbReference type="EMBL" id="SCC78398.1"/>
    </source>
</evidence>
<organism evidence="9 11">
    <name type="scientific">Saliniramus fredricksonii</name>
    <dbReference type="NCBI Taxonomy" id="1653334"/>
    <lineage>
        <taxon>Bacteria</taxon>
        <taxon>Pseudomonadati</taxon>
        <taxon>Pseudomonadota</taxon>
        <taxon>Alphaproteobacteria</taxon>
        <taxon>Hyphomicrobiales</taxon>
        <taxon>Salinarimonadaceae</taxon>
        <taxon>Saliniramus</taxon>
    </lineage>
</organism>
<evidence type="ECO:0000256" key="7">
    <source>
        <dbReference type="HAMAP-Rule" id="MF_01008"/>
    </source>
</evidence>
<dbReference type="SUPFAM" id="SSF89447">
    <property type="entry name" value="AbrB/MazE/MraZ-like"/>
    <property type="match status" value="1"/>
</dbReference>
<dbReference type="InterPro" id="IPR003444">
    <property type="entry name" value="MraZ"/>
</dbReference>
<keyword evidence="12" id="KW-1185">Reference proteome</keyword>
<dbReference type="AlphaFoldDB" id="A0A0P7X4G5"/>